<gene>
    <name evidence="6" type="ORF">MNQ99_13885</name>
</gene>
<feature type="transmembrane region" description="Helical" evidence="5">
    <location>
        <begin position="141"/>
        <end position="160"/>
    </location>
</feature>
<name>A0ABY3W4E5_9MICC</name>
<keyword evidence="2 5" id="KW-0812">Transmembrane</keyword>
<feature type="transmembrane region" description="Helical" evidence="5">
    <location>
        <begin position="191"/>
        <end position="213"/>
    </location>
</feature>
<dbReference type="Proteomes" id="UP000829069">
    <property type="component" value="Chromosome"/>
</dbReference>
<protein>
    <submittedName>
        <fullName evidence="6">Hemolysin III family protein</fullName>
    </submittedName>
</protein>
<keyword evidence="3 5" id="KW-1133">Transmembrane helix</keyword>
<evidence type="ECO:0000256" key="2">
    <source>
        <dbReference type="ARBA" id="ARBA00022692"/>
    </source>
</evidence>
<evidence type="ECO:0000313" key="6">
    <source>
        <dbReference type="EMBL" id="UNK45028.1"/>
    </source>
</evidence>
<evidence type="ECO:0000256" key="4">
    <source>
        <dbReference type="ARBA" id="ARBA00023136"/>
    </source>
</evidence>
<organism evidence="6 7">
    <name type="scientific">Arthrobacter sulfonylureivorans</name>
    <dbReference type="NCBI Taxonomy" id="2486855"/>
    <lineage>
        <taxon>Bacteria</taxon>
        <taxon>Bacillati</taxon>
        <taxon>Actinomycetota</taxon>
        <taxon>Actinomycetes</taxon>
        <taxon>Micrococcales</taxon>
        <taxon>Micrococcaceae</taxon>
        <taxon>Arthrobacter</taxon>
    </lineage>
</organism>
<feature type="transmembrane region" description="Helical" evidence="5">
    <location>
        <begin position="78"/>
        <end position="97"/>
    </location>
</feature>
<feature type="transmembrane region" description="Helical" evidence="5">
    <location>
        <begin position="51"/>
        <end position="71"/>
    </location>
</feature>
<evidence type="ECO:0000256" key="3">
    <source>
        <dbReference type="ARBA" id="ARBA00022989"/>
    </source>
</evidence>
<comment type="subcellular location">
    <subcellularLocation>
        <location evidence="1">Membrane</location>
        <topology evidence="1">Multi-pass membrane protein</topology>
    </subcellularLocation>
</comment>
<sequence>MSEHRVVPGPSGYRRDTIGSTARIEATDGPIERAVEQVADALNIKPKFRGWLHAGATPLALAAGIVLLALAPTAAGKWACTVYAVTGLLLFGVSAVYHRGNWSPPVKLLLKRLDHTNIMLVIAGTYTPLAWALLEPSKATLLLWLIWAGAIAGVGFRVLWPHAPRWLYVPIYCALGLAALFYLPDFFAASVPAAVLICAGGAFYITGAVIYGIKRPNFSATWFGFHELFHAFTVVAFVCHYIAIMIAVLGSAG</sequence>
<reference evidence="6 7" key="1">
    <citation type="submission" date="2022-03" db="EMBL/GenBank/DDBJ databases">
        <title>Isotopic signatures of nitrous oxide derived from detoxification processes.</title>
        <authorList>
            <person name="Behrendt U."/>
            <person name="Buchen C."/>
            <person name="Well R."/>
            <person name="Ulrich A."/>
            <person name="Rohe L."/>
            <person name="Kolb S."/>
            <person name="Schloter M."/>
            <person name="Horn M.A."/>
            <person name="Augustin J."/>
        </authorList>
    </citation>
    <scope>NUCLEOTIDE SEQUENCE [LARGE SCALE GENOMIC DNA]</scope>
    <source>
        <strain evidence="6 7">S4-C24</strain>
    </source>
</reference>
<dbReference type="RefSeq" id="WP_241913327.1">
    <property type="nucleotide sequence ID" value="NZ_CP093326.1"/>
</dbReference>
<feature type="transmembrane region" description="Helical" evidence="5">
    <location>
        <begin position="117"/>
        <end position="134"/>
    </location>
</feature>
<proteinExistence type="predicted"/>
<evidence type="ECO:0000256" key="1">
    <source>
        <dbReference type="ARBA" id="ARBA00004141"/>
    </source>
</evidence>
<dbReference type="PANTHER" id="PTHR20855">
    <property type="entry name" value="ADIPOR/PROGESTIN RECEPTOR-RELATED"/>
    <property type="match status" value="1"/>
</dbReference>
<dbReference type="EMBL" id="CP093326">
    <property type="protein sequence ID" value="UNK45028.1"/>
    <property type="molecule type" value="Genomic_DNA"/>
</dbReference>
<keyword evidence="7" id="KW-1185">Reference proteome</keyword>
<dbReference type="PANTHER" id="PTHR20855:SF3">
    <property type="entry name" value="LD03007P"/>
    <property type="match status" value="1"/>
</dbReference>
<evidence type="ECO:0000256" key="5">
    <source>
        <dbReference type="SAM" id="Phobius"/>
    </source>
</evidence>
<feature type="transmembrane region" description="Helical" evidence="5">
    <location>
        <begin position="228"/>
        <end position="249"/>
    </location>
</feature>
<feature type="transmembrane region" description="Helical" evidence="5">
    <location>
        <begin position="166"/>
        <end position="184"/>
    </location>
</feature>
<dbReference type="InterPro" id="IPR004254">
    <property type="entry name" value="AdipoR/HlyIII-related"/>
</dbReference>
<accession>A0ABY3W4E5</accession>
<keyword evidence="4 5" id="KW-0472">Membrane</keyword>
<dbReference type="Pfam" id="PF03006">
    <property type="entry name" value="HlyIII"/>
    <property type="match status" value="1"/>
</dbReference>
<evidence type="ECO:0000313" key="7">
    <source>
        <dbReference type="Proteomes" id="UP000829069"/>
    </source>
</evidence>